<organism evidence="3 4">
    <name type="scientific">Methanococcus aeolicus (strain ATCC BAA-1280 / DSM 17508 / OCM 812 / Nankai-3)</name>
    <dbReference type="NCBI Taxonomy" id="419665"/>
    <lineage>
        <taxon>Archaea</taxon>
        <taxon>Methanobacteriati</taxon>
        <taxon>Methanobacteriota</taxon>
        <taxon>Methanomada group</taxon>
        <taxon>Methanococci</taxon>
        <taxon>Methanococcales</taxon>
        <taxon>Methanococcaceae</taxon>
        <taxon>Methanococcus</taxon>
    </lineage>
</organism>
<dbReference type="HOGENOM" id="CLU_2115454_0_0_2"/>
<evidence type="ECO:0000256" key="2">
    <source>
        <dbReference type="SAM" id="Phobius"/>
    </source>
</evidence>
<dbReference type="KEGG" id="mae:Maeo_1231"/>
<evidence type="ECO:0000256" key="1">
    <source>
        <dbReference type="SAM" id="MobiDB-lite"/>
    </source>
</evidence>
<dbReference type="EMBL" id="CP000743">
    <property type="protein sequence ID" value="ABR56807.1"/>
    <property type="molecule type" value="Genomic_DNA"/>
</dbReference>
<keyword evidence="2" id="KW-0812">Transmembrane</keyword>
<proteinExistence type="predicted"/>
<dbReference type="AlphaFoldDB" id="A6UWD5"/>
<keyword evidence="2" id="KW-0472">Membrane</keyword>
<evidence type="ECO:0000313" key="3">
    <source>
        <dbReference type="EMBL" id="ABR56807.1"/>
    </source>
</evidence>
<gene>
    <name evidence="3" type="ordered locus">Maeo_1231</name>
</gene>
<feature type="compositionally biased region" description="Basic and acidic residues" evidence="1">
    <location>
        <begin position="91"/>
        <end position="105"/>
    </location>
</feature>
<keyword evidence="4" id="KW-1185">Reference proteome</keyword>
<dbReference type="eggNOG" id="ENOG502N56Z">
    <property type="taxonomic scope" value="Archaea"/>
</dbReference>
<dbReference type="Proteomes" id="UP000001106">
    <property type="component" value="Chromosome"/>
</dbReference>
<evidence type="ECO:0000313" key="4">
    <source>
        <dbReference type="Proteomes" id="UP000001106"/>
    </source>
</evidence>
<name>A6UWD5_META3</name>
<feature type="region of interest" description="Disordered" evidence="1">
    <location>
        <begin position="73"/>
        <end position="114"/>
    </location>
</feature>
<feature type="transmembrane region" description="Helical" evidence="2">
    <location>
        <begin position="29"/>
        <end position="47"/>
    </location>
</feature>
<sequence>MNNEKKKIFLYIFIIVILNTVFFAVLGHIWYMVFILISLVVGYFALYPDEFFLIIDNAKNHAQEYIRNRKNKHAVENNSSVEDKEDVSEGYEEKRDIKKIDENGNKRNNLPLTG</sequence>
<reference evidence="3" key="1">
    <citation type="submission" date="2007-06" db="EMBL/GenBank/DDBJ databases">
        <title>Complete sequence of Methanococcus aeolicus Nankai-3.</title>
        <authorList>
            <consortium name="US DOE Joint Genome Institute"/>
            <person name="Copeland A."/>
            <person name="Lucas S."/>
            <person name="Lapidus A."/>
            <person name="Barry K."/>
            <person name="Glavina del Rio T."/>
            <person name="Dalin E."/>
            <person name="Tice H."/>
            <person name="Pitluck S."/>
            <person name="Chain P."/>
            <person name="Malfatti S."/>
            <person name="Shin M."/>
            <person name="Vergez L."/>
            <person name="Schmutz J."/>
            <person name="Larimer F."/>
            <person name="Land M."/>
            <person name="Hauser L."/>
            <person name="Kyrpides N."/>
            <person name="Lykidis A."/>
            <person name="Sieprawska-Lupa M."/>
            <person name="Whitman W.B."/>
            <person name="Richardson P."/>
        </authorList>
    </citation>
    <scope>NUCLEOTIDE SEQUENCE [LARGE SCALE GENOMIC DNA]</scope>
    <source>
        <strain evidence="3">Nankai-3</strain>
    </source>
</reference>
<dbReference type="RefSeq" id="WP_011973939.1">
    <property type="nucleotide sequence ID" value="NC_009635.1"/>
</dbReference>
<dbReference type="OrthoDB" id="377070at2157"/>
<protein>
    <submittedName>
        <fullName evidence="3">Uncharacterized protein</fullName>
    </submittedName>
</protein>
<dbReference type="STRING" id="419665.Maeo_1231"/>
<accession>A6UWD5</accession>
<keyword evidence="2" id="KW-1133">Transmembrane helix</keyword>
<feature type="transmembrane region" description="Helical" evidence="2">
    <location>
        <begin position="7"/>
        <end position="23"/>
    </location>
</feature>
<dbReference type="GeneID" id="5327740"/>